<dbReference type="InterPro" id="IPR046341">
    <property type="entry name" value="SET_dom_sf"/>
</dbReference>
<dbReference type="PROSITE" id="PS50280">
    <property type="entry name" value="SET"/>
    <property type="match status" value="1"/>
</dbReference>
<accession>A0A1E3P9L4</accession>
<dbReference type="GO" id="GO:0005634">
    <property type="term" value="C:nucleus"/>
    <property type="evidence" value="ECO:0007669"/>
    <property type="project" value="UniProtKB-SubCell"/>
</dbReference>
<dbReference type="SUPFAM" id="SSF82199">
    <property type="entry name" value="SET domain"/>
    <property type="match status" value="1"/>
</dbReference>
<feature type="domain" description="SET" evidence="2">
    <location>
        <begin position="23"/>
        <end position="251"/>
    </location>
</feature>
<keyword evidence="1" id="KW-0949">S-adenosyl-L-methionine</keyword>
<protein>
    <recommendedName>
        <fullName evidence="1">Ribosomal lysine N-methyltransferase 4</fullName>
        <ecNumber evidence="1">2.1.1.-</ecNumber>
    </recommendedName>
</protein>
<dbReference type="Pfam" id="PF00856">
    <property type="entry name" value="SET"/>
    <property type="match status" value="1"/>
</dbReference>
<keyword evidence="1" id="KW-0539">Nucleus</keyword>
<comment type="function">
    <text evidence="1">S-adenosyl-L-methionine-dependent protein-lysine N-methyltransferase that monomethylates 60S ribosomal protein L42.</text>
</comment>
<organism evidence="3 4">
    <name type="scientific">Wickerhamomyces anomalus (strain ATCC 58044 / CBS 1984 / NCYC 433 / NRRL Y-366-8)</name>
    <name type="common">Yeast</name>
    <name type="synonym">Hansenula anomala</name>
    <dbReference type="NCBI Taxonomy" id="683960"/>
    <lineage>
        <taxon>Eukaryota</taxon>
        <taxon>Fungi</taxon>
        <taxon>Dikarya</taxon>
        <taxon>Ascomycota</taxon>
        <taxon>Saccharomycotina</taxon>
        <taxon>Saccharomycetes</taxon>
        <taxon>Phaffomycetales</taxon>
        <taxon>Wickerhamomycetaceae</taxon>
        <taxon>Wickerhamomyces</taxon>
    </lineage>
</organism>
<dbReference type="EC" id="2.1.1.-" evidence="1"/>
<dbReference type="InterPro" id="IPR050600">
    <property type="entry name" value="SETD3_SETD6_MTase"/>
</dbReference>
<gene>
    <name evidence="3" type="ORF">WICANDRAFT_25330</name>
</gene>
<dbReference type="InterPro" id="IPR011383">
    <property type="entry name" value="N-lys_methylase_SETD6"/>
</dbReference>
<dbReference type="STRING" id="683960.A0A1E3P9L4"/>
<evidence type="ECO:0000313" key="3">
    <source>
        <dbReference type="EMBL" id="ODQ61577.1"/>
    </source>
</evidence>
<dbReference type="OrthoDB" id="341421at2759"/>
<dbReference type="AlphaFoldDB" id="A0A1E3P9L4"/>
<dbReference type="InterPro" id="IPR001214">
    <property type="entry name" value="SET_dom"/>
</dbReference>
<keyword evidence="4" id="KW-1185">Reference proteome</keyword>
<keyword evidence="1" id="KW-0808">Transferase</keyword>
<dbReference type="EMBL" id="KV454208">
    <property type="protein sequence ID" value="ODQ61577.1"/>
    <property type="molecule type" value="Genomic_DNA"/>
</dbReference>
<dbReference type="PANTHER" id="PTHR13271:SF34">
    <property type="entry name" value="N-LYSINE METHYLTRANSFERASE SETD6"/>
    <property type="match status" value="1"/>
</dbReference>
<dbReference type="FunFam" id="3.90.1410.10:FF:000007">
    <property type="entry name" value="Ribosomal lysine N-methyltransferase 4"/>
    <property type="match status" value="1"/>
</dbReference>
<sequence>MDYTAVTHDFEHWLLNSGVQVSPKIKIEDLRHLSQGRGLIATQDIEEDEVLFSIPRNVLLNIETGTLSGINNNREKLLTKYDHWEGLILTILYELSLGEQSKWTPYFKILPEEFHSLMFWNEEELNMLNPSLVLKRVGKDKAEETFNKLIPNALIDLDIGHLNISLDLFHRVASTILSYSFDVERPDFNEDLEDDEQVQYDGYYKSMVALADLLNADTNLANANLFYETDVLVMKSVKKILTNDQIYNTYGDHPNSELLRRYGYVEWNGSKFDFGELPLSTIKQTLNVHSDLPMEFIERVLDLISQADVDEIEEDIVLDSYDAYNDGEVLPESQILIQVLTTIVQINQSENLQKLSNELLLKNINRILKKCYQLIETGSMTKNAVLTWEQCIITRLEDYPSHAFRDFLIPPPAERLHKLKMSECILKSEVSSLQTCLKSFSSNFKLIDDDKLVRNILKRKSNDQANQKNTKRQKI</sequence>
<proteinExistence type="inferred from homology"/>
<keyword evidence="1" id="KW-0489">Methyltransferase</keyword>
<dbReference type="Gene3D" id="3.90.1410.10">
    <property type="entry name" value="set domain protein methyltransferase, domain 1"/>
    <property type="match status" value="1"/>
</dbReference>
<evidence type="ECO:0000313" key="4">
    <source>
        <dbReference type="Proteomes" id="UP000094112"/>
    </source>
</evidence>
<dbReference type="PANTHER" id="PTHR13271">
    <property type="entry name" value="UNCHARACTERIZED PUTATIVE METHYLTRANSFERASE"/>
    <property type="match status" value="1"/>
</dbReference>
<dbReference type="Proteomes" id="UP000094112">
    <property type="component" value="Unassembled WGS sequence"/>
</dbReference>
<dbReference type="GO" id="GO:0032259">
    <property type="term" value="P:methylation"/>
    <property type="evidence" value="ECO:0007669"/>
    <property type="project" value="UniProtKB-KW"/>
</dbReference>
<evidence type="ECO:0000256" key="1">
    <source>
        <dbReference type="PIRNR" id="PIRNR011771"/>
    </source>
</evidence>
<comment type="subcellular location">
    <subcellularLocation>
        <location evidence="1">Nucleus</location>
    </subcellularLocation>
</comment>
<reference evidence="3 4" key="1">
    <citation type="journal article" date="2016" name="Proc. Natl. Acad. Sci. U.S.A.">
        <title>Comparative genomics of biotechnologically important yeasts.</title>
        <authorList>
            <person name="Riley R."/>
            <person name="Haridas S."/>
            <person name="Wolfe K.H."/>
            <person name="Lopes M.R."/>
            <person name="Hittinger C.T."/>
            <person name="Goeker M."/>
            <person name="Salamov A.A."/>
            <person name="Wisecaver J.H."/>
            <person name="Long T.M."/>
            <person name="Calvey C.H."/>
            <person name="Aerts A.L."/>
            <person name="Barry K.W."/>
            <person name="Choi C."/>
            <person name="Clum A."/>
            <person name="Coughlan A.Y."/>
            <person name="Deshpande S."/>
            <person name="Douglass A.P."/>
            <person name="Hanson S.J."/>
            <person name="Klenk H.-P."/>
            <person name="LaButti K.M."/>
            <person name="Lapidus A."/>
            <person name="Lindquist E.A."/>
            <person name="Lipzen A.M."/>
            <person name="Meier-Kolthoff J.P."/>
            <person name="Ohm R.A."/>
            <person name="Otillar R.P."/>
            <person name="Pangilinan J.L."/>
            <person name="Peng Y."/>
            <person name="Rokas A."/>
            <person name="Rosa C.A."/>
            <person name="Scheuner C."/>
            <person name="Sibirny A.A."/>
            <person name="Slot J.C."/>
            <person name="Stielow J.B."/>
            <person name="Sun H."/>
            <person name="Kurtzman C.P."/>
            <person name="Blackwell M."/>
            <person name="Grigoriev I.V."/>
            <person name="Jeffries T.W."/>
        </authorList>
    </citation>
    <scope>NUCLEOTIDE SEQUENCE [LARGE SCALE GENOMIC DNA]</scope>
    <source>
        <strain evidence="4">ATCC 58044 / CBS 1984 / NCYC 433 / NRRL Y-366-8</strain>
    </source>
</reference>
<dbReference type="GO" id="GO:0016279">
    <property type="term" value="F:protein-lysine N-methyltransferase activity"/>
    <property type="evidence" value="ECO:0007669"/>
    <property type="project" value="UniProtKB-UniRule"/>
</dbReference>
<dbReference type="PIRSF" id="PIRSF011771">
    <property type="entry name" value="RMS1_SET"/>
    <property type="match status" value="1"/>
</dbReference>
<evidence type="ECO:0000259" key="2">
    <source>
        <dbReference type="PROSITE" id="PS50280"/>
    </source>
</evidence>
<dbReference type="RefSeq" id="XP_019040784.1">
    <property type="nucleotide sequence ID" value="XM_019181131.1"/>
</dbReference>
<comment type="similarity">
    <text evidence="1">Belongs to the class V-like SAM-binding methyltransferase superfamily. Histone-lysine methyltransferase family. SETD6 subfamily.</text>
</comment>
<name>A0A1E3P9L4_WICAA</name>
<dbReference type="GeneID" id="30198377"/>